<comment type="caution">
    <text evidence="7">The sequence shown here is derived from an EMBL/GenBank/DDBJ whole genome shotgun (WGS) entry which is preliminary data.</text>
</comment>
<comment type="similarity">
    <text evidence="2 6">Belongs to the FPP/GGPP synthase family.</text>
</comment>
<keyword evidence="8" id="KW-1185">Reference proteome</keyword>
<sequence>MNETTDRLKALQTQLIDHLSTEAKNIGETGPVNLYQPIEYTLNMGGKRLRPVMVLLANELFGGNPEDAMNAALAVEIFHNFTLLHDDIMDNADMRRNKPSVHKKYSENIAILSGDAMSIMAYRYLLKTKAARLNEIISLFTETAIEVCEGQQYDMDFENRLDVTVEEYLEMIRLKTAVLLACSFKMGALSANASNSDAENIYQFGINLGLAFQLQDDLLDCYADQDKFGKRIGGDIVANKKTFLLINAMELASEKLKPKLTDWLQQDSFDEQEKIAAVKAIYQETGVKEICEKAINDYYNKALISLEQIGIDENKKTILQLLAKSIMEREH</sequence>
<dbReference type="GO" id="GO:0046872">
    <property type="term" value="F:metal ion binding"/>
    <property type="evidence" value="ECO:0007669"/>
    <property type="project" value="UniProtKB-KW"/>
</dbReference>
<dbReference type="PROSITE" id="PS00444">
    <property type="entry name" value="POLYPRENYL_SYNTHASE_2"/>
    <property type="match status" value="1"/>
</dbReference>
<reference evidence="7 8" key="1">
    <citation type="submission" date="2018-09" db="EMBL/GenBank/DDBJ databases">
        <title>Genomic Encyclopedia of Archaeal and Bacterial Type Strains, Phase II (KMG-II): from individual species to whole genera.</title>
        <authorList>
            <person name="Goeker M."/>
        </authorList>
    </citation>
    <scope>NUCLEOTIDE SEQUENCE [LARGE SCALE GENOMIC DNA]</scope>
    <source>
        <strain evidence="7 8">DSM 27148</strain>
    </source>
</reference>
<keyword evidence="5" id="KW-0460">Magnesium</keyword>
<dbReference type="PANTHER" id="PTHR12001">
    <property type="entry name" value="GERANYLGERANYL PYROPHOSPHATE SYNTHASE"/>
    <property type="match status" value="1"/>
</dbReference>
<evidence type="ECO:0000256" key="3">
    <source>
        <dbReference type="ARBA" id="ARBA00022679"/>
    </source>
</evidence>
<protein>
    <submittedName>
        <fullName evidence="7">Geranylgeranyl diphosphate synthase type II</fullName>
    </submittedName>
</protein>
<dbReference type="GO" id="GO:0004659">
    <property type="term" value="F:prenyltransferase activity"/>
    <property type="evidence" value="ECO:0007669"/>
    <property type="project" value="InterPro"/>
</dbReference>
<evidence type="ECO:0000256" key="4">
    <source>
        <dbReference type="ARBA" id="ARBA00022723"/>
    </source>
</evidence>
<name>A0A419W8T2_9BACT</name>
<dbReference type="PANTHER" id="PTHR12001:SF85">
    <property type="entry name" value="SHORT CHAIN ISOPRENYL DIPHOSPHATE SYNTHASE"/>
    <property type="match status" value="1"/>
</dbReference>
<keyword evidence="4" id="KW-0479">Metal-binding</keyword>
<evidence type="ECO:0000256" key="5">
    <source>
        <dbReference type="ARBA" id="ARBA00022842"/>
    </source>
</evidence>
<dbReference type="Gene3D" id="1.10.600.10">
    <property type="entry name" value="Farnesyl Diphosphate Synthase"/>
    <property type="match status" value="1"/>
</dbReference>
<dbReference type="InterPro" id="IPR008949">
    <property type="entry name" value="Isoprenoid_synthase_dom_sf"/>
</dbReference>
<evidence type="ECO:0000256" key="1">
    <source>
        <dbReference type="ARBA" id="ARBA00001946"/>
    </source>
</evidence>
<dbReference type="InterPro" id="IPR000092">
    <property type="entry name" value="Polyprenyl_synt"/>
</dbReference>
<accession>A0A419W8T2</accession>
<organism evidence="7 8">
    <name type="scientific">Mangrovibacterium diazotrophicum</name>
    <dbReference type="NCBI Taxonomy" id="1261403"/>
    <lineage>
        <taxon>Bacteria</taxon>
        <taxon>Pseudomonadati</taxon>
        <taxon>Bacteroidota</taxon>
        <taxon>Bacteroidia</taxon>
        <taxon>Marinilabiliales</taxon>
        <taxon>Prolixibacteraceae</taxon>
        <taxon>Mangrovibacterium</taxon>
    </lineage>
</organism>
<dbReference type="Pfam" id="PF00348">
    <property type="entry name" value="polyprenyl_synt"/>
    <property type="match status" value="1"/>
</dbReference>
<dbReference type="InterPro" id="IPR033749">
    <property type="entry name" value="Polyprenyl_synt_CS"/>
</dbReference>
<evidence type="ECO:0000256" key="2">
    <source>
        <dbReference type="ARBA" id="ARBA00006706"/>
    </source>
</evidence>
<dbReference type="AlphaFoldDB" id="A0A419W8T2"/>
<evidence type="ECO:0000313" key="7">
    <source>
        <dbReference type="EMBL" id="RKD91881.1"/>
    </source>
</evidence>
<evidence type="ECO:0000313" key="8">
    <source>
        <dbReference type="Proteomes" id="UP000283387"/>
    </source>
</evidence>
<dbReference type="Proteomes" id="UP000283387">
    <property type="component" value="Unassembled WGS sequence"/>
</dbReference>
<dbReference type="EMBL" id="RAPN01000001">
    <property type="protein sequence ID" value="RKD91881.1"/>
    <property type="molecule type" value="Genomic_DNA"/>
</dbReference>
<dbReference type="OrthoDB" id="9805316at2"/>
<dbReference type="CDD" id="cd00685">
    <property type="entry name" value="Trans_IPPS_HT"/>
    <property type="match status" value="1"/>
</dbReference>
<dbReference type="SFLD" id="SFLDS00005">
    <property type="entry name" value="Isoprenoid_Synthase_Type_I"/>
    <property type="match status" value="1"/>
</dbReference>
<keyword evidence="3 6" id="KW-0808">Transferase</keyword>
<proteinExistence type="inferred from homology"/>
<comment type="cofactor">
    <cofactor evidence="1">
        <name>Mg(2+)</name>
        <dbReference type="ChEBI" id="CHEBI:18420"/>
    </cofactor>
</comment>
<evidence type="ECO:0000256" key="6">
    <source>
        <dbReference type="RuleBase" id="RU004466"/>
    </source>
</evidence>
<gene>
    <name evidence="7" type="ORF">BC643_2250</name>
</gene>
<dbReference type="SUPFAM" id="SSF48576">
    <property type="entry name" value="Terpenoid synthases"/>
    <property type="match status" value="1"/>
</dbReference>
<dbReference type="SFLD" id="SFLDG01017">
    <property type="entry name" value="Polyprenyl_Transferase_Like"/>
    <property type="match status" value="1"/>
</dbReference>
<dbReference type="RefSeq" id="WP_120273146.1">
    <property type="nucleotide sequence ID" value="NZ_RAPN01000001.1"/>
</dbReference>
<dbReference type="GO" id="GO:0008299">
    <property type="term" value="P:isoprenoid biosynthetic process"/>
    <property type="evidence" value="ECO:0007669"/>
    <property type="project" value="InterPro"/>
</dbReference>